<sequence length="228" mass="26166">MNTQDKQINSAVNSCRMALYNNNKSKGTSKTTRLINNLFKKYRKDYAENEDKSAKIDTLSIGLQLKEAVDSIFDPTTGMSEEEKKKFVQKLYRKLESGKKLSADEMQYLRKNDPVTYAKAAKVQVLRESLKKQLKSATSKEKAADIYTQAMSRISEDDPARKEIMAAYDDVYKEFRKSDEYKALPNTEKEAKEKAANNKNKNAQGWEEKEDNDTEMPIGNIDEVEKLM</sequence>
<evidence type="ECO:0000256" key="1">
    <source>
        <dbReference type="SAM" id="MobiDB-lite"/>
    </source>
</evidence>
<keyword evidence="3" id="KW-1185">Reference proteome</keyword>
<evidence type="ECO:0000313" key="3">
    <source>
        <dbReference type="Proteomes" id="UP001442364"/>
    </source>
</evidence>
<gene>
    <name evidence="2" type="ORF">WMO14_03085</name>
</gene>
<feature type="compositionally biased region" description="Basic and acidic residues" evidence="1">
    <location>
        <begin position="183"/>
        <end position="196"/>
    </location>
</feature>
<reference evidence="2 3" key="1">
    <citation type="submission" date="2024-03" db="EMBL/GenBank/DDBJ databases">
        <title>Human intestinal bacterial collection.</title>
        <authorList>
            <person name="Pauvert C."/>
            <person name="Hitch T.C.A."/>
            <person name="Clavel T."/>
        </authorList>
    </citation>
    <scope>NUCLEOTIDE SEQUENCE [LARGE SCALE GENOMIC DNA]</scope>
    <source>
        <strain evidence="2 3">CLA-AA-H255</strain>
    </source>
</reference>
<comment type="caution">
    <text evidence="2">The sequence shown here is derived from an EMBL/GenBank/DDBJ whole genome shotgun (WGS) entry which is preliminary data.</text>
</comment>
<feature type="region of interest" description="Disordered" evidence="1">
    <location>
        <begin position="183"/>
        <end position="228"/>
    </location>
</feature>
<dbReference type="RefSeq" id="WP_349153245.1">
    <property type="nucleotide sequence ID" value="NZ_JBBMER010000002.1"/>
</dbReference>
<proteinExistence type="predicted"/>
<organism evidence="2 3">
    <name type="scientific">[Lactobacillus] rogosae</name>
    <dbReference type="NCBI Taxonomy" id="706562"/>
    <lineage>
        <taxon>Bacteria</taxon>
        <taxon>Bacillati</taxon>
        <taxon>Bacillota</taxon>
        <taxon>Clostridia</taxon>
        <taxon>Lachnospirales</taxon>
        <taxon>Lachnospiraceae</taxon>
        <taxon>Lachnospira</taxon>
    </lineage>
</organism>
<dbReference type="EMBL" id="JBBMER010000002">
    <property type="protein sequence ID" value="MEQ2378870.1"/>
    <property type="molecule type" value="Genomic_DNA"/>
</dbReference>
<evidence type="ECO:0000313" key="2">
    <source>
        <dbReference type="EMBL" id="MEQ2378870.1"/>
    </source>
</evidence>
<protein>
    <submittedName>
        <fullName evidence="2">Uncharacterized protein</fullName>
    </submittedName>
</protein>
<dbReference type="Proteomes" id="UP001442364">
    <property type="component" value="Unassembled WGS sequence"/>
</dbReference>
<name>A0ABV1BSZ3_9FIRM</name>
<accession>A0ABV1BSZ3</accession>